<protein>
    <submittedName>
        <fullName evidence="2">Uncharacterized protein</fullName>
    </submittedName>
</protein>
<dbReference type="InParanoid" id="F2UI47"/>
<dbReference type="EMBL" id="GL832975">
    <property type="protein sequence ID" value="EGD76796.1"/>
    <property type="molecule type" value="Genomic_DNA"/>
</dbReference>
<dbReference type="GeneID" id="16071730"/>
<dbReference type="Proteomes" id="UP000007799">
    <property type="component" value="Unassembled WGS sequence"/>
</dbReference>
<feature type="transmembrane region" description="Helical" evidence="1">
    <location>
        <begin position="29"/>
        <end position="51"/>
    </location>
</feature>
<dbReference type="RefSeq" id="XP_004991168.1">
    <property type="nucleotide sequence ID" value="XM_004991111.1"/>
</dbReference>
<organism evidence="3">
    <name type="scientific">Salpingoeca rosetta (strain ATCC 50818 / BSB-021)</name>
    <dbReference type="NCBI Taxonomy" id="946362"/>
    <lineage>
        <taxon>Eukaryota</taxon>
        <taxon>Choanoflagellata</taxon>
        <taxon>Craspedida</taxon>
        <taxon>Salpingoecidae</taxon>
        <taxon>Salpingoeca</taxon>
    </lineage>
</organism>
<keyword evidence="1" id="KW-1133">Transmembrane helix</keyword>
<gene>
    <name evidence="2" type="ORF">PTSG_12686</name>
</gene>
<dbReference type="AlphaFoldDB" id="F2UI47"/>
<keyword evidence="1" id="KW-0812">Transmembrane</keyword>
<name>F2UI47_SALR5</name>
<reference evidence="2" key="1">
    <citation type="submission" date="2009-08" db="EMBL/GenBank/DDBJ databases">
        <title>Annotation of Salpingoeca rosetta.</title>
        <authorList>
            <consortium name="The Broad Institute Genome Sequencing Platform"/>
            <person name="Russ C."/>
            <person name="Cuomo C."/>
            <person name="Burger G."/>
            <person name="Gray M.W."/>
            <person name="Holland P.W.H."/>
            <person name="King N."/>
            <person name="Lang F.B.F."/>
            <person name="Roger A.J."/>
            <person name="Ruiz-Trillo I."/>
            <person name="Young S.K."/>
            <person name="Zeng Q."/>
            <person name="Gargeya S."/>
            <person name="Alvarado L."/>
            <person name="Berlin A."/>
            <person name="Chapman S.B."/>
            <person name="Chen Z."/>
            <person name="Freedman E."/>
            <person name="Gellesch M."/>
            <person name="Goldberg J."/>
            <person name="Griggs A."/>
            <person name="Gujja S."/>
            <person name="Heilman E."/>
            <person name="Heiman D."/>
            <person name="Howarth C."/>
            <person name="Mehta T."/>
            <person name="Neiman D."/>
            <person name="Pearson M."/>
            <person name="Roberts A."/>
            <person name="Saif S."/>
            <person name="Shea T."/>
            <person name="Shenoy N."/>
            <person name="Sisk P."/>
            <person name="Stolte C."/>
            <person name="Sykes S."/>
            <person name="White J."/>
            <person name="Yandava C."/>
            <person name="Haas B."/>
            <person name="Nusbaum C."/>
            <person name="Birren B."/>
        </authorList>
    </citation>
    <scope>NUCLEOTIDE SEQUENCE [LARGE SCALE GENOMIC DNA]</scope>
    <source>
        <strain evidence="2">ATCC 50818</strain>
    </source>
</reference>
<keyword evidence="3" id="KW-1185">Reference proteome</keyword>
<evidence type="ECO:0000313" key="2">
    <source>
        <dbReference type="EMBL" id="EGD76796.1"/>
    </source>
</evidence>
<evidence type="ECO:0000313" key="3">
    <source>
        <dbReference type="Proteomes" id="UP000007799"/>
    </source>
</evidence>
<keyword evidence="1" id="KW-0472">Membrane</keyword>
<proteinExistence type="predicted"/>
<evidence type="ECO:0000256" key="1">
    <source>
        <dbReference type="SAM" id="Phobius"/>
    </source>
</evidence>
<accession>F2UI47</accession>
<dbReference type="KEGG" id="sre:PTSG_12686"/>
<sequence>MRVLCVQVVVYPLCSSVNCVFLCFRVLFASIEFLHAFVCSSSFFFFCFACCSRLQELLTSTSSSPLCVCRVRCSLHSLFLRCKPRGSSVFFRYEFAPSAQNHSARTMLSSTHLFHGLWFNLKGNPNTCYPPSQLS</sequence>